<comment type="caution">
    <text evidence="3">The sequence shown here is derived from an EMBL/GenBank/DDBJ whole genome shotgun (WGS) entry which is preliminary data.</text>
</comment>
<dbReference type="Proteomes" id="UP000278746">
    <property type="component" value="Unassembled WGS sequence"/>
</dbReference>
<dbReference type="PANTHER" id="PTHR43842:SF2">
    <property type="entry name" value="PROPIONYL-COA CARBOXYLASE BETA CHAIN, MITOCHONDRIAL"/>
    <property type="match status" value="1"/>
</dbReference>
<dbReference type="FunFam" id="3.90.226.10:FF:000016">
    <property type="entry name" value="Propionyl-CoA carboxylase, beta subunit"/>
    <property type="match status" value="1"/>
</dbReference>
<dbReference type="InterPro" id="IPR011763">
    <property type="entry name" value="COA_CT_C"/>
</dbReference>
<name>A0A3M7TU96_9BACI</name>
<dbReference type="EMBL" id="RHIB01000001">
    <property type="protein sequence ID" value="RNA69013.1"/>
    <property type="molecule type" value="Genomic_DNA"/>
</dbReference>
<gene>
    <name evidence="3" type="ORF">EBO34_03390</name>
</gene>
<protein>
    <submittedName>
        <fullName evidence="3">Methylmalonyl-CoA carboxyltransferase</fullName>
    </submittedName>
</protein>
<dbReference type="GO" id="GO:0016740">
    <property type="term" value="F:transferase activity"/>
    <property type="evidence" value="ECO:0007669"/>
    <property type="project" value="UniProtKB-KW"/>
</dbReference>
<dbReference type="PROSITE" id="PS50989">
    <property type="entry name" value="COA_CT_CTER"/>
    <property type="match status" value="1"/>
</dbReference>
<evidence type="ECO:0000259" key="1">
    <source>
        <dbReference type="PROSITE" id="PS50980"/>
    </source>
</evidence>
<evidence type="ECO:0000313" key="3">
    <source>
        <dbReference type="EMBL" id="RNA69013.1"/>
    </source>
</evidence>
<dbReference type="InterPro" id="IPR034733">
    <property type="entry name" value="AcCoA_carboxyl_beta"/>
</dbReference>
<evidence type="ECO:0000313" key="4">
    <source>
        <dbReference type="Proteomes" id="UP000278746"/>
    </source>
</evidence>
<dbReference type="InterPro" id="IPR011762">
    <property type="entry name" value="COA_CT_N"/>
</dbReference>
<evidence type="ECO:0000259" key="2">
    <source>
        <dbReference type="PROSITE" id="PS50989"/>
    </source>
</evidence>
<dbReference type="AlphaFoldDB" id="A0A3M7TU96"/>
<dbReference type="Gene3D" id="3.90.226.10">
    <property type="entry name" value="2-enoyl-CoA Hydratase, Chain A, domain 1"/>
    <property type="match status" value="2"/>
</dbReference>
<dbReference type="OrthoDB" id="9803706at2"/>
<dbReference type="GO" id="GO:0004658">
    <property type="term" value="F:propionyl-CoA carboxylase activity"/>
    <property type="evidence" value="ECO:0007669"/>
    <property type="project" value="TreeGrafter"/>
</dbReference>
<dbReference type="SUPFAM" id="SSF52096">
    <property type="entry name" value="ClpP/crotonase"/>
    <property type="match status" value="2"/>
</dbReference>
<dbReference type="InterPro" id="IPR051047">
    <property type="entry name" value="AccD/PCCB"/>
</dbReference>
<proteinExistence type="predicted"/>
<dbReference type="GO" id="GO:0009317">
    <property type="term" value="C:acetyl-CoA carboxylase complex"/>
    <property type="evidence" value="ECO:0007669"/>
    <property type="project" value="TreeGrafter"/>
</dbReference>
<dbReference type="Pfam" id="PF01039">
    <property type="entry name" value="Carboxyl_trans"/>
    <property type="match status" value="1"/>
</dbReference>
<organism evidence="3 4">
    <name type="scientific">Alteribacter keqinensis</name>
    <dbReference type="NCBI Taxonomy" id="2483800"/>
    <lineage>
        <taxon>Bacteria</taxon>
        <taxon>Bacillati</taxon>
        <taxon>Bacillota</taxon>
        <taxon>Bacilli</taxon>
        <taxon>Bacillales</taxon>
        <taxon>Bacillaceae</taxon>
        <taxon>Alteribacter</taxon>
    </lineage>
</organism>
<keyword evidence="4" id="KW-1185">Reference proteome</keyword>
<dbReference type="PANTHER" id="PTHR43842">
    <property type="entry name" value="PROPIONYL-COA CARBOXYLASE BETA CHAIN"/>
    <property type="match status" value="1"/>
</dbReference>
<dbReference type="InterPro" id="IPR029045">
    <property type="entry name" value="ClpP/crotonase-like_dom_sf"/>
</dbReference>
<feature type="domain" description="CoA carboxyltransferase N-terminal" evidence="1">
    <location>
        <begin position="3"/>
        <end position="259"/>
    </location>
</feature>
<reference evidence="3 4" key="1">
    <citation type="submission" date="2018-10" db="EMBL/GenBank/DDBJ databases">
        <title>Bacillus Keqinensis sp. nov., a moderately halophilic bacterium isolated from a saline-alkaline lake.</title>
        <authorList>
            <person name="Wang H."/>
        </authorList>
    </citation>
    <scope>NUCLEOTIDE SEQUENCE [LARGE SCALE GENOMIC DNA]</scope>
    <source>
        <strain evidence="3 4">KQ-3</strain>
    </source>
</reference>
<accession>A0A3M7TU96</accession>
<keyword evidence="3" id="KW-0808">Transferase</keyword>
<dbReference type="PROSITE" id="PS50980">
    <property type="entry name" value="COA_CT_NTER"/>
    <property type="match status" value="1"/>
</dbReference>
<sequence>MDMYDKINELYDKRRAIELGGGDERIEKQHEKGKLTARERIDLLLDEGTFVELNPYIEHRCLDFGMEKGSAPGEGVVTGYGKVNGRLIFLFAQDFTVYGGALGEMHAKKIASAMDLAVKNKAPFVGLNDSGGARIQEGVLSLDGYGHVFYRNSIYSGVIPQISVILGPCAGGAVYSPAITDFVFMVEKTSQMFITGPKVIQTVTGEQISAEELGGASVHGSISGNAHFSCESEQAALSQVRDLLGYLPQHNEEKPPRQEHNGNKDDFLYDLPDVVPFDPARPYDVRKVLEMVVDEGSFMEVQKSFAKNAVVGFARIDGRSVGLVANQPKVMAGGLDIDSSDKISRFIRMCDCYNVPLITFEDVTGFFPGVKQEHGGIIRHGAKILYAYSEATVPKITVITRKAYGGAYVALNSKAIGADLVFAWPNAEIAVMGPHGAANIIFAKEINESEQPEETRQNKIEEYREKFANPYVAAANGMVDDVIDPRETRQKLIQSLEMLERKSEDRPKKKHGNIPL</sequence>
<dbReference type="RefSeq" id="WP_122896535.1">
    <property type="nucleotide sequence ID" value="NZ_RHIB01000001.1"/>
</dbReference>
<feature type="domain" description="CoA carboxyltransferase C-terminal" evidence="2">
    <location>
        <begin position="263"/>
        <end position="498"/>
    </location>
</feature>